<proteinExistence type="predicted"/>
<name>A0A645F1S0_9ZZZZ</name>
<gene>
    <name evidence="1" type="ORF">SDC9_155537</name>
</gene>
<dbReference type="AlphaFoldDB" id="A0A645F1S0"/>
<organism evidence="1">
    <name type="scientific">bioreactor metagenome</name>
    <dbReference type="NCBI Taxonomy" id="1076179"/>
    <lineage>
        <taxon>unclassified sequences</taxon>
        <taxon>metagenomes</taxon>
        <taxon>ecological metagenomes</taxon>
    </lineage>
</organism>
<sequence>MVLDGTYWYGLESTIAHELMHAIDCKISQLAMSGYTSGFSKWNHYLPKGFDYNWSYINDDGGDYNDNKYTTAENLSDAWFVDAYSKTFPCEDKARIFENLFAGDGSCFQSSHLAERAKYLCKVLRKSFKSLEDANDLYWERYLNEKAA</sequence>
<dbReference type="EMBL" id="VSSQ01054284">
    <property type="protein sequence ID" value="MPN08255.1"/>
    <property type="molecule type" value="Genomic_DNA"/>
</dbReference>
<evidence type="ECO:0000313" key="1">
    <source>
        <dbReference type="EMBL" id="MPN08255.1"/>
    </source>
</evidence>
<comment type="caution">
    <text evidence="1">The sequence shown here is derived from an EMBL/GenBank/DDBJ whole genome shotgun (WGS) entry which is preliminary data.</text>
</comment>
<accession>A0A645F1S0</accession>
<protein>
    <submittedName>
        <fullName evidence="1">Uncharacterized protein</fullName>
    </submittedName>
</protein>
<reference evidence="1" key="1">
    <citation type="submission" date="2019-08" db="EMBL/GenBank/DDBJ databases">
        <authorList>
            <person name="Kucharzyk K."/>
            <person name="Murdoch R.W."/>
            <person name="Higgins S."/>
            <person name="Loffler F."/>
        </authorList>
    </citation>
    <scope>NUCLEOTIDE SEQUENCE</scope>
</reference>